<name>A0ABQ6IIT2_9MICO</name>
<keyword evidence="2" id="KW-1185">Reference proteome</keyword>
<evidence type="ECO:0000313" key="2">
    <source>
        <dbReference type="Proteomes" id="UP001157125"/>
    </source>
</evidence>
<organism evidence="1 2">
    <name type="scientific">Demequina litorisediminis</name>
    <dbReference type="NCBI Taxonomy" id="1849022"/>
    <lineage>
        <taxon>Bacteria</taxon>
        <taxon>Bacillati</taxon>
        <taxon>Actinomycetota</taxon>
        <taxon>Actinomycetes</taxon>
        <taxon>Micrococcales</taxon>
        <taxon>Demequinaceae</taxon>
        <taxon>Demequina</taxon>
    </lineage>
</organism>
<proteinExistence type="predicted"/>
<dbReference type="EMBL" id="BSUN01000001">
    <property type="protein sequence ID" value="GMA37215.1"/>
    <property type="molecule type" value="Genomic_DNA"/>
</dbReference>
<reference evidence="2" key="1">
    <citation type="journal article" date="2019" name="Int. J. Syst. Evol. Microbiol.">
        <title>The Global Catalogue of Microorganisms (GCM) 10K type strain sequencing project: providing services to taxonomists for standard genome sequencing and annotation.</title>
        <authorList>
            <consortium name="The Broad Institute Genomics Platform"/>
            <consortium name="The Broad Institute Genome Sequencing Center for Infectious Disease"/>
            <person name="Wu L."/>
            <person name="Ma J."/>
        </authorList>
    </citation>
    <scope>NUCLEOTIDE SEQUENCE [LARGE SCALE GENOMIC DNA]</scope>
    <source>
        <strain evidence="2">NBRC 112299</strain>
    </source>
</reference>
<gene>
    <name evidence="1" type="ORF">GCM10025876_34190</name>
</gene>
<protein>
    <submittedName>
        <fullName evidence="1">Uncharacterized protein</fullName>
    </submittedName>
</protein>
<sequence>MRLGDRGPRVRSDLDQVEFGLLRQTERILDTDDADLFALGADEADFRNTDAIVDAGLVDGGSFLSSTTRPPDKEKAPVQTQTRATTMAAHPVLLAPAVPRPGTQAQCLGPRVGGGLRLRAENRFSAGRLTRIAR</sequence>
<comment type="caution">
    <text evidence="1">The sequence shown here is derived from an EMBL/GenBank/DDBJ whole genome shotgun (WGS) entry which is preliminary data.</text>
</comment>
<dbReference type="Proteomes" id="UP001157125">
    <property type="component" value="Unassembled WGS sequence"/>
</dbReference>
<evidence type="ECO:0000313" key="1">
    <source>
        <dbReference type="EMBL" id="GMA37215.1"/>
    </source>
</evidence>
<accession>A0ABQ6IIT2</accession>